<evidence type="ECO:0000256" key="3">
    <source>
        <dbReference type="ARBA" id="ARBA00022729"/>
    </source>
</evidence>
<dbReference type="SUPFAM" id="SSF53850">
    <property type="entry name" value="Periplasmic binding protein-like II"/>
    <property type="match status" value="1"/>
</dbReference>
<comment type="subcellular location">
    <subcellularLocation>
        <location evidence="1">Periplasm</location>
    </subcellularLocation>
</comment>
<dbReference type="EMBL" id="CAEZUA010000008">
    <property type="protein sequence ID" value="CAB4582208.1"/>
    <property type="molecule type" value="Genomic_DNA"/>
</dbReference>
<organism evidence="5">
    <name type="scientific">freshwater metagenome</name>
    <dbReference type="NCBI Taxonomy" id="449393"/>
    <lineage>
        <taxon>unclassified sequences</taxon>
        <taxon>metagenomes</taxon>
        <taxon>ecological metagenomes</taxon>
    </lineage>
</organism>
<reference evidence="5" key="1">
    <citation type="submission" date="2020-05" db="EMBL/GenBank/DDBJ databases">
        <authorList>
            <person name="Chiriac C."/>
            <person name="Salcher M."/>
            <person name="Ghai R."/>
            <person name="Kavagutti S V."/>
        </authorList>
    </citation>
    <scope>NUCLEOTIDE SEQUENCE</scope>
</reference>
<evidence type="ECO:0000313" key="5">
    <source>
        <dbReference type="EMBL" id="CAB4582208.1"/>
    </source>
</evidence>
<protein>
    <submittedName>
        <fullName evidence="5">Unannotated protein</fullName>
    </submittedName>
</protein>
<evidence type="ECO:0000256" key="4">
    <source>
        <dbReference type="ARBA" id="ARBA00022764"/>
    </source>
</evidence>
<dbReference type="PROSITE" id="PS51318">
    <property type="entry name" value="TAT"/>
    <property type="match status" value="1"/>
</dbReference>
<keyword evidence="2" id="KW-0813">Transport</keyword>
<dbReference type="GO" id="GO:0015846">
    <property type="term" value="P:polyamine transport"/>
    <property type="evidence" value="ECO:0007669"/>
    <property type="project" value="InterPro"/>
</dbReference>
<dbReference type="AlphaFoldDB" id="A0A6J6FCB0"/>
<dbReference type="InterPro" id="IPR006059">
    <property type="entry name" value="SBP"/>
</dbReference>
<evidence type="ECO:0000256" key="2">
    <source>
        <dbReference type="ARBA" id="ARBA00022448"/>
    </source>
</evidence>
<dbReference type="CDD" id="cd13590">
    <property type="entry name" value="PBP2_PotD_PotF_like"/>
    <property type="match status" value="1"/>
</dbReference>
<dbReference type="PANTHER" id="PTHR30222:SF17">
    <property type="entry name" value="SPERMIDINE_PUTRESCINE-BINDING PERIPLASMIC PROTEIN"/>
    <property type="match status" value="1"/>
</dbReference>
<keyword evidence="4" id="KW-0574">Periplasm</keyword>
<keyword evidence="3" id="KW-0732">Signal</keyword>
<name>A0A6J6FCB0_9ZZZZ</name>
<dbReference type="Gene3D" id="3.40.190.10">
    <property type="entry name" value="Periplasmic binding protein-like II"/>
    <property type="match status" value="2"/>
</dbReference>
<dbReference type="GO" id="GO:0019808">
    <property type="term" value="F:polyamine binding"/>
    <property type="evidence" value="ECO:0007669"/>
    <property type="project" value="InterPro"/>
</dbReference>
<dbReference type="InterPro" id="IPR001188">
    <property type="entry name" value="Sperm_putr-bd"/>
</dbReference>
<sequence length="400" mass="43415">MPNKESLSQETRSLIKAQISRRGVLAGAGGLGAVGLLAACGTKSSSSAQSDVAVDVSDTEKLARWANWTLYLDYDSDANKYPTLDALKASSGLDITYKEDVDDNNTFYGKVAGQLKLGKDIGYDIVTLTDWMAGRWIRLGYTQAIDEANVPNKVNILPALANVGFDPGRTNSLTWQTGFAGFGWNKEKLPKGVHTLDDLFAPANKGRIEVLSEMRDTMGIIMQYQGVDISGSFTEDQFMNAIDFLEKKISDGFIRQVKGNSYKEDLISGDAIAVIGWSGDVFQLATENKGKFEFAVPESGGTLWSDNMMIPSTSTHKKNAETVMNYYYDPAVAAQVAAYVNYVCPVQGAQAEMEKIDPVLAASPFIFPDDAALSKVKVFAALSPADETKYQSAFQKATGN</sequence>
<accession>A0A6J6FCB0</accession>
<gene>
    <name evidence="5" type="ORF">UFOPK1773_00241</name>
</gene>
<dbReference type="PANTHER" id="PTHR30222">
    <property type="entry name" value="SPERMIDINE/PUTRESCINE-BINDING PERIPLASMIC PROTEIN"/>
    <property type="match status" value="1"/>
</dbReference>
<dbReference type="Pfam" id="PF13416">
    <property type="entry name" value="SBP_bac_8"/>
    <property type="match status" value="1"/>
</dbReference>
<dbReference type="PRINTS" id="PR00909">
    <property type="entry name" value="SPERMDNBNDNG"/>
</dbReference>
<proteinExistence type="predicted"/>
<dbReference type="InterPro" id="IPR006311">
    <property type="entry name" value="TAT_signal"/>
</dbReference>
<dbReference type="GO" id="GO:0042597">
    <property type="term" value="C:periplasmic space"/>
    <property type="evidence" value="ECO:0007669"/>
    <property type="project" value="UniProtKB-SubCell"/>
</dbReference>
<evidence type="ECO:0000256" key="1">
    <source>
        <dbReference type="ARBA" id="ARBA00004418"/>
    </source>
</evidence>